<name>A0A9D2K3Y7_9FIRM</name>
<accession>A0A9D2K3Y7</accession>
<proteinExistence type="predicted"/>
<sequence length="130" mass="14261">MEKKKLWAAGLLLILACVLAGVLYLNTRPEPAAGDKRITVTVVHGNQEEKVFSYDTDADYLGEVLKEDGLISGEEGEFGLFITEVDGETANEANQEWWCITKGGEMVNTSVDGTPLEDGDQFELTLKEGY</sequence>
<protein>
    <submittedName>
        <fullName evidence="2">DUF4430 domain-containing protein</fullName>
    </submittedName>
</protein>
<dbReference type="EMBL" id="DXBC01000007">
    <property type="protein sequence ID" value="HIZ78230.1"/>
    <property type="molecule type" value="Genomic_DNA"/>
</dbReference>
<comment type="caution">
    <text evidence="2">The sequence shown here is derived from an EMBL/GenBank/DDBJ whole genome shotgun (WGS) entry which is preliminary data.</text>
</comment>
<evidence type="ECO:0000259" key="1">
    <source>
        <dbReference type="Pfam" id="PF14478"/>
    </source>
</evidence>
<dbReference type="PROSITE" id="PS51257">
    <property type="entry name" value="PROKAR_LIPOPROTEIN"/>
    <property type="match status" value="1"/>
</dbReference>
<dbReference type="Gene3D" id="2.170.130.30">
    <property type="match status" value="1"/>
</dbReference>
<feature type="domain" description="Transcobalamin-like C-terminal" evidence="1">
    <location>
        <begin position="62"/>
        <end position="127"/>
    </location>
</feature>
<reference evidence="2" key="2">
    <citation type="submission" date="2021-04" db="EMBL/GenBank/DDBJ databases">
        <authorList>
            <person name="Gilroy R."/>
        </authorList>
    </citation>
    <scope>NUCLEOTIDE SEQUENCE</scope>
    <source>
        <strain evidence="2">ChiBcec1-1093</strain>
    </source>
</reference>
<dbReference type="Pfam" id="PF14478">
    <property type="entry name" value="DUF4430"/>
    <property type="match status" value="1"/>
</dbReference>
<dbReference type="Proteomes" id="UP000824101">
    <property type="component" value="Unassembled WGS sequence"/>
</dbReference>
<dbReference type="InterPro" id="IPR027954">
    <property type="entry name" value="Transcobalamin-like_C"/>
</dbReference>
<gene>
    <name evidence="2" type="ORF">IAA17_00355</name>
</gene>
<dbReference type="AlphaFoldDB" id="A0A9D2K3Y7"/>
<organism evidence="2 3">
    <name type="scientific">Candidatus Lachnoclostridium stercorigallinarum</name>
    <dbReference type="NCBI Taxonomy" id="2838634"/>
    <lineage>
        <taxon>Bacteria</taxon>
        <taxon>Bacillati</taxon>
        <taxon>Bacillota</taxon>
        <taxon>Clostridia</taxon>
        <taxon>Lachnospirales</taxon>
        <taxon>Lachnospiraceae</taxon>
    </lineage>
</organism>
<reference evidence="2" key="1">
    <citation type="journal article" date="2021" name="PeerJ">
        <title>Extensive microbial diversity within the chicken gut microbiome revealed by metagenomics and culture.</title>
        <authorList>
            <person name="Gilroy R."/>
            <person name="Ravi A."/>
            <person name="Getino M."/>
            <person name="Pursley I."/>
            <person name="Horton D.L."/>
            <person name="Alikhan N.F."/>
            <person name="Baker D."/>
            <person name="Gharbi K."/>
            <person name="Hall N."/>
            <person name="Watson M."/>
            <person name="Adriaenssens E.M."/>
            <person name="Foster-Nyarko E."/>
            <person name="Jarju S."/>
            <person name="Secka A."/>
            <person name="Antonio M."/>
            <person name="Oren A."/>
            <person name="Chaudhuri R.R."/>
            <person name="La Ragione R."/>
            <person name="Hildebrand F."/>
            <person name="Pallen M.J."/>
        </authorList>
    </citation>
    <scope>NUCLEOTIDE SEQUENCE</scope>
    <source>
        <strain evidence="2">ChiBcec1-1093</strain>
    </source>
</reference>
<evidence type="ECO:0000313" key="3">
    <source>
        <dbReference type="Proteomes" id="UP000824101"/>
    </source>
</evidence>
<evidence type="ECO:0000313" key="2">
    <source>
        <dbReference type="EMBL" id="HIZ78230.1"/>
    </source>
</evidence>